<gene>
    <name evidence="1" type="ORF">OIU77_014638</name>
</gene>
<reference evidence="1" key="1">
    <citation type="submission" date="2022-10" db="EMBL/GenBank/DDBJ databases">
        <authorList>
            <person name="Hyden B.L."/>
            <person name="Feng K."/>
            <person name="Yates T."/>
            <person name="Jawdy S."/>
            <person name="Smart L.B."/>
            <person name="Muchero W."/>
        </authorList>
    </citation>
    <scope>NUCLEOTIDE SEQUENCE</scope>
    <source>
        <tissue evidence="1">Shoot tip</tissue>
    </source>
</reference>
<dbReference type="EMBL" id="JAPFFI010000024">
    <property type="protein sequence ID" value="KAJ6313172.1"/>
    <property type="molecule type" value="Genomic_DNA"/>
</dbReference>
<reference evidence="1" key="2">
    <citation type="journal article" date="2023" name="Int. J. Mol. Sci.">
        <title>De Novo Assembly and Annotation of 11 Diverse Shrub Willow (Salix) Genomes Reveals Novel Gene Organization in Sex-Linked Regions.</title>
        <authorList>
            <person name="Hyden B."/>
            <person name="Feng K."/>
            <person name="Yates T.B."/>
            <person name="Jawdy S."/>
            <person name="Cereghino C."/>
            <person name="Smart L.B."/>
            <person name="Muchero W."/>
        </authorList>
    </citation>
    <scope>NUCLEOTIDE SEQUENCE</scope>
    <source>
        <tissue evidence="1">Shoot tip</tissue>
    </source>
</reference>
<accession>A0ABQ8ZY57</accession>
<sequence>MTLLNKRKPYFIFFSNQHSTREKTRQIKIFIITLEATSKFEEV</sequence>
<evidence type="ECO:0000313" key="2">
    <source>
        <dbReference type="Proteomes" id="UP001141253"/>
    </source>
</evidence>
<evidence type="ECO:0000313" key="1">
    <source>
        <dbReference type="EMBL" id="KAJ6313172.1"/>
    </source>
</evidence>
<organism evidence="1 2">
    <name type="scientific">Salix suchowensis</name>
    <dbReference type="NCBI Taxonomy" id="1278906"/>
    <lineage>
        <taxon>Eukaryota</taxon>
        <taxon>Viridiplantae</taxon>
        <taxon>Streptophyta</taxon>
        <taxon>Embryophyta</taxon>
        <taxon>Tracheophyta</taxon>
        <taxon>Spermatophyta</taxon>
        <taxon>Magnoliopsida</taxon>
        <taxon>eudicotyledons</taxon>
        <taxon>Gunneridae</taxon>
        <taxon>Pentapetalae</taxon>
        <taxon>rosids</taxon>
        <taxon>fabids</taxon>
        <taxon>Malpighiales</taxon>
        <taxon>Salicaceae</taxon>
        <taxon>Saliceae</taxon>
        <taxon>Salix</taxon>
    </lineage>
</organism>
<comment type="caution">
    <text evidence="1">The sequence shown here is derived from an EMBL/GenBank/DDBJ whole genome shotgun (WGS) entry which is preliminary data.</text>
</comment>
<name>A0ABQ8ZY57_9ROSI</name>
<dbReference type="Proteomes" id="UP001141253">
    <property type="component" value="Chromosome 10"/>
</dbReference>
<keyword evidence="2" id="KW-1185">Reference proteome</keyword>
<protein>
    <submittedName>
        <fullName evidence="1">Uncharacterized protein</fullName>
    </submittedName>
</protein>
<proteinExistence type="predicted"/>